<keyword evidence="2" id="KW-1133">Transmembrane helix</keyword>
<reference evidence="3 4" key="1">
    <citation type="submission" date="2022-12" db="EMBL/GenBank/DDBJ databases">
        <title>Chromosome-level genome of Tegillarca granosa.</title>
        <authorList>
            <person name="Kim J."/>
        </authorList>
    </citation>
    <scope>NUCLEOTIDE SEQUENCE [LARGE SCALE GENOMIC DNA]</scope>
    <source>
        <strain evidence="3">Teg-2019</strain>
        <tissue evidence="3">Adductor muscle</tissue>
    </source>
</reference>
<name>A0ABQ9F1U4_TEGGR</name>
<accession>A0ABQ9F1U4</accession>
<keyword evidence="4" id="KW-1185">Reference proteome</keyword>
<dbReference type="Proteomes" id="UP001217089">
    <property type="component" value="Unassembled WGS sequence"/>
</dbReference>
<keyword evidence="2" id="KW-0812">Transmembrane</keyword>
<feature type="transmembrane region" description="Helical" evidence="2">
    <location>
        <begin position="95"/>
        <end position="120"/>
    </location>
</feature>
<gene>
    <name evidence="3" type="ORF">KUTeg_012396</name>
</gene>
<comment type="caution">
    <text evidence="3">The sequence shown here is derived from an EMBL/GenBank/DDBJ whole genome shotgun (WGS) entry which is preliminary data.</text>
</comment>
<proteinExistence type="predicted"/>
<evidence type="ECO:0000256" key="1">
    <source>
        <dbReference type="SAM" id="MobiDB-lite"/>
    </source>
</evidence>
<keyword evidence="2" id="KW-0472">Membrane</keyword>
<evidence type="ECO:0000313" key="3">
    <source>
        <dbReference type="EMBL" id="KAJ8310531.1"/>
    </source>
</evidence>
<sequence length="130" mass="14847">MPNKEAQLIYLHIHALKYIQRVKKTKLPLKYSNGRNGYEDGFGMHREEKHHKHRKHNHSRHENGGGAVAGYTNSDSTINSRKSLKSTERKKQMRIGLILLLLIGALLIAFGIGLLVYFLLYNTMSCAFLS</sequence>
<protein>
    <submittedName>
        <fullName evidence="3">Uncharacterized protein</fullName>
    </submittedName>
</protein>
<dbReference type="EMBL" id="JARBDR010000640">
    <property type="protein sequence ID" value="KAJ8310531.1"/>
    <property type="molecule type" value="Genomic_DNA"/>
</dbReference>
<evidence type="ECO:0000313" key="4">
    <source>
        <dbReference type="Proteomes" id="UP001217089"/>
    </source>
</evidence>
<organism evidence="3 4">
    <name type="scientific">Tegillarca granosa</name>
    <name type="common">Malaysian cockle</name>
    <name type="synonym">Anadara granosa</name>
    <dbReference type="NCBI Taxonomy" id="220873"/>
    <lineage>
        <taxon>Eukaryota</taxon>
        <taxon>Metazoa</taxon>
        <taxon>Spiralia</taxon>
        <taxon>Lophotrochozoa</taxon>
        <taxon>Mollusca</taxon>
        <taxon>Bivalvia</taxon>
        <taxon>Autobranchia</taxon>
        <taxon>Pteriomorphia</taxon>
        <taxon>Arcoida</taxon>
        <taxon>Arcoidea</taxon>
        <taxon>Arcidae</taxon>
        <taxon>Tegillarca</taxon>
    </lineage>
</organism>
<evidence type="ECO:0000256" key="2">
    <source>
        <dbReference type="SAM" id="Phobius"/>
    </source>
</evidence>
<feature type="region of interest" description="Disordered" evidence="1">
    <location>
        <begin position="52"/>
        <end position="72"/>
    </location>
</feature>